<accession>A0A0A8Z4Q1</accession>
<feature type="region of interest" description="Disordered" evidence="1">
    <location>
        <begin position="1"/>
        <end position="33"/>
    </location>
</feature>
<reference evidence="2" key="1">
    <citation type="submission" date="2014-09" db="EMBL/GenBank/DDBJ databases">
        <authorList>
            <person name="Magalhaes I.L.F."/>
            <person name="Oliveira U."/>
            <person name="Santos F.R."/>
            <person name="Vidigal T.H.D.A."/>
            <person name="Brescovit A.D."/>
            <person name="Santos A.J."/>
        </authorList>
    </citation>
    <scope>NUCLEOTIDE SEQUENCE</scope>
    <source>
        <tissue evidence="2">Shoot tissue taken approximately 20 cm above the soil surface</tissue>
    </source>
</reference>
<proteinExistence type="predicted"/>
<organism evidence="2">
    <name type="scientific">Arundo donax</name>
    <name type="common">Giant reed</name>
    <name type="synonym">Donax arundinaceus</name>
    <dbReference type="NCBI Taxonomy" id="35708"/>
    <lineage>
        <taxon>Eukaryota</taxon>
        <taxon>Viridiplantae</taxon>
        <taxon>Streptophyta</taxon>
        <taxon>Embryophyta</taxon>
        <taxon>Tracheophyta</taxon>
        <taxon>Spermatophyta</taxon>
        <taxon>Magnoliopsida</taxon>
        <taxon>Liliopsida</taxon>
        <taxon>Poales</taxon>
        <taxon>Poaceae</taxon>
        <taxon>PACMAD clade</taxon>
        <taxon>Arundinoideae</taxon>
        <taxon>Arundineae</taxon>
        <taxon>Arundo</taxon>
    </lineage>
</organism>
<sequence length="57" mass="6326">MLVQADEMRDSLAREVQSKPEGRGPYTTTAYSHRGGFGSDRPVWGHTCAMAAKYHLT</sequence>
<evidence type="ECO:0000256" key="1">
    <source>
        <dbReference type="SAM" id="MobiDB-lite"/>
    </source>
</evidence>
<name>A0A0A8Z4Q1_ARUDO</name>
<reference evidence="2" key="2">
    <citation type="journal article" date="2015" name="Data Brief">
        <title>Shoot transcriptome of the giant reed, Arundo donax.</title>
        <authorList>
            <person name="Barrero R.A."/>
            <person name="Guerrero F.D."/>
            <person name="Moolhuijzen P."/>
            <person name="Goolsby J.A."/>
            <person name="Tidwell J."/>
            <person name="Bellgard S.E."/>
            <person name="Bellgard M.I."/>
        </authorList>
    </citation>
    <scope>NUCLEOTIDE SEQUENCE</scope>
    <source>
        <tissue evidence="2">Shoot tissue taken approximately 20 cm above the soil surface</tissue>
    </source>
</reference>
<protein>
    <submittedName>
        <fullName evidence="2">Uncharacterized protein</fullName>
    </submittedName>
</protein>
<feature type="compositionally biased region" description="Basic and acidic residues" evidence="1">
    <location>
        <begin position="1"/>
        <end position="22"/>
    </location>
</feature>
<evidence type="ECO:0000313" key="2">
    <source>
        <dbReference type="EMBL" id="JAD32638.1"/>
    </source>
</evidence>
<dbReference type="AlphaFoldDB" id="A0A0A8Z4Q1"/>
<dbReference type="EMBL" id="GBRH01265257">
    <property type="protein sequence ID" value="JAD32638.1"/>
    <property type="molecule type" value="Transcribed_RNA"/>
</dbReference>